<dbReference type="GO" id="GO:0008541">
    <property type="term" value="C:proteasome regulatory particle, lid subcomplex"/>
    <property type="evidence" value="ECO:0007669"/>
    <property type="project" value="TreeGrafter"/>
</dbReference>
<dbReference type="InterPro" id="IPR036388">
    <property type="entry name" value="WH-like_DNA-bd_sf"/>
</dbReference>
<keyword evidence="3" id="KW-1185">Reference proteome</keyword>
<sequence>MSSKAFLKISSIANGESKRKEEEILSLLNSNLSDKETTIFYLSAVLKQPILPVKHIISKFIDLIETSSLSEFTRQQYYNELITLFTPPTSNVNLALLKIILNLSTILESQKNLDEANELLKSLQIESYAQDFKDLIEFNKFKIELNSRIANNACLVKKYEEAESFLVRISPILQEFKDPEYKEFLRGTYNIYAKVMTNVGKWLDVSSRLYHTKDETFDQLVIKLLIFAPSTTYKRTLLETIKDPLNSRILTKVSDTPLFAVFNKMFDERLVFYEDFREVLRYVIKNNEFELPNLYLTEELSRAIIENNLIAASKIYETITIENFIDILRIDKSFVEEVIADMIREDRLDALIDDITGFIQFNVKKVQKDTLYNWKLHIVESCTLLDQVAQEFKDV</sequence>
<organism evidence="2 3">
    <name type="scientific">Wickerhamomyces mucosus</name>
    <dbReference type="NCBI Taxonomy" id="1378264"/>
    <lineage>
        <taxon>Eukaryota</taxon>
        <taxon>Fungi</taxon>
        <taxon>Dikarya</taxon>
        <taxon>Ascomycota</taxon>
        <taxon>Saccharomycotina</taxon>
        <taxon>Saccharomycetes</taxon>
        <taxon>Phaffomycetales</taxon>
        <taxon>Wickerhamomycetaceae</taxon>
        <taxon>Wickerhamomyces</taxon>
    </lineage>
</organism>
<proteinExistence type="predicted"/>
<dbReference type="InterPro" id="IPR000717">
    <property type="entry name" value="PCI_dom"/>
</dbReference>
<dbReference type="PROSITE" id="PS50250">
    <property type="entry name" value="PCI"/>
    <property type="match status" value="1"/>
</dbReference>
<accession>A0A9P8TBF1</accession>
<protein>
    <recommendedName>
        <fullName evidence="1">PCI domain-containing protein</fullName>
    </recommendedName>
</protein>
<dbReference type="AlphaFoldDB" id="A0A9P8TBF1"/>
<dbReference type="InterPro" id="IPR036390">
    <property type="entry name" value="WH_DNA-bd_sf"/>
</dbReference>
<reference evidence="2" key="1">
    <citation type="journal article" date="2021" name="Open Biol.">
        <title>Shared evolutionary footprints suggest mitochondrial oxidative damage underlies multiple complex I losses in fungi.</title>
        <authorList>
            <person name="Schikora-Tamarit M.A."/>
            <person name="Marcet-Houben M."/>
            <person name="Nosek J."/>
            <person name="Gabaldon T."/>
        </authorList>
    </citation>
    <scope>NUCLEOTIDE SEQUENCE</scope>
    <source>
        <strain evidence="2">CBS6341</strain>
    </source>
</reference>
<dbReference type="SMART" id="SM00088">
    <property type="entry name" value="PINT"/>
    <property type="match status" value="1"/>
</dbReference>
<name>A0A9P8TBF1_9ASCO</name>
<dbReference type="OrthoDB" id="295656at2759"/>
<reference evidence="2" key="2">
    <citation type="submission" date="2021-01" db="EMBL/GenBank/DDBJ databases">
        <authorList>
            <person name="Schikora-Tamarit M.A."/>
        </authorList>
    </citation>
    <scope>NUCLEOTIDE SEQUENCE</scope>
    <source>
        <strain evidence="2">CBS6341</strain>
    </source>
</reference>
<dbReference type="PANTHER" id="PTHR10855:SF1">
    <property type="entry name" value="26S PROTEASOME NON-ATPASE REGULATORY SUBUNIT 12"/>
    <property type="match status" value="1"/>
</dbReference>
<dbReference type="GO" id="GO:0005737">
    <property type="term" value="C:cytoplasm"/>
    <property type="evidence" value="ECO:0007669"/>
    <property type="project" value="TreeGrafter"/>
</dbReference>
<dbReference type="EMBL" id="JAEUBF010001015">
    <property type="protein sequence ID" value="KAH3673338.1"/>
    <property type="molecule type" value="Genomic_DNA"/>
</dbReference>
<evidence type="ECO:0000313" key="3">
    <source>
        <dbReference type="Proteomes" id="UP000769528"/>
    </source>
</evidence>
<dbReference type="SUPFAM" id="SSF46785">
    <property type="entry name" value="Winged helix' DNA-binding domain"/>
    <property type="match status" value="1"/>
</dbReference>
<gene>
    <name evidence="2" type="ORF">WICMUC_003698</name>
</gene>
<evidence type="ECO:0000259" key="1">
    <source>
        <dbReference type="PROSITE" id="PS50250"/>
    </source>
</evidence>
<evidence type="ECO:0000313" key="2">
    <source>
        <dbReference type="EMBL" id="KAH3673338.1"/>
    </source>
</evidence>
<feature type="domain" description="PCI" evidence="1">
    <location>
        <begin position="180"/>
        <end position="366"/>
    </location>
</feature>
<dbReference type="InterPro" id="IPR040134">
    <property type="entry name" value="PSMD12/CSN4"/>
</dbReference>
<dbReference type="Pfam" id="PF01399">
    <property type="entry name" value="PCI"/>
    <property type="match status" value="1"/>
</dbReference>
<dbReference type="Gene3D" id="1.10.10.10">
    <property type="entry name" value="Winged helix-like DNA-binding domain superfamily/Winged helix DNA-binding domain"/>
    <property type="match status" value="1"/>
</dbReference>
<dbReference type="PANTHER" id="PTHR10855">
    <property type="entry name" value="26S PROTEASOME NON-ATPASE REGULATORY SUBUNIT 12/COP9 SIGNALOSOME COMPLEX SUBUNIT 4"/>
    <property type="match status" value="1"/>
</dbReference>
<comment type="caution">
    <text evidence="2">The sequence shown here is derived from an EMBL/GenBank/DDBJ whole genome shotgun (WGS) entry which is preliminary data.</text>
</comment>
<dbReference type="Proteomes" id="UP000769528">
    <property type="component" value="Unassembled WGS sequence"/>
</dbReference>